<keyword evidence="14" id="KW-1185">Reference proteome</keyword>
<protein>
    <submittedName>
        <fullName evidence="13">Uncharacterized protein</fullName>
    </submittedName>
</protein>
<keyword evidence="5 12" id="KW-0812">Transmembrane</keyword>
<reference evidence="13" key="1">
    <citation type="journal article" date="2020" name="bioRxiv">
        <title>Chromosome-level reference genome of the European wasp spider Argiope bruennichi: a resource for studies on range expansion and evolutionary adaptation.</title>
        <authorList>
            <person name="Sheffer M.M."/>
            <person name="Hoppe A."/>
            <person name="Krehenwinkel H."/>
            <person name="Uhl G."/>
            <person name="Kuss A.W."/>
            <person name="Jensen L."/>
            <person name="Jensen C."/>
            <person name="Gillespie R.G."/>
            <person name="Hoff K.J."/>
            <person name="Prost S."/>
        </authorList>
    </citation>
    <scope>NUCLEOTIDE SEQUENCE</scope>
</reference>
<dbReference type="GO" id="GO:0016020">
    <property type="term" value="C:membrane"/>
    <property type="evidence" value="ECO:0007669"/>
    <property type="project" value="UniProtKB-SubCell"/>
</dbReference>
<accession>A0A8T0EXU4</accession>
<dbReference type="Gene3D" id="1.10.10.1350">
    <property type="entry name" value="Spidroin domain, C-terminal domain"/>
    <property type="match status" value="1"/>
</dbReference>
<evidence type="ECO:0000256" key="9">
    <source>
        <dbReference type="ARBA" id="ARBA00023136"/>
    </source>
</evidence>
<sequence length="571" mass="63676">MSDPVPDIVEEQLRFRRTGIVAAFSADDCQTFESSSSAWQEKQKCRRKCQFTLNVMLIWRTFKFLVFSACASTLFYQSSEFWKRYYTYPTIINIDKTSFLKRMNFPLPAATVCYENMSLKMFCHEYPHLCQKPKIGGGLDLCIFHPHYCSVKVKKAILILLIMSLLMPKLGHFTNYSKEIDESSFKLLPNDSYRLPFLAYPNARKLTTVFTQVDQNRYVQCHSENLHLYDKNDLRFVDNKGREEDQSLYVIFSFKLKIPARDLLFDPWDKPKVFFALHSPFEPINPVYDGETFYMESDYVVEIERLEEDRLLPYPYQTNCMDYEALWESNNRTGPRSQEICLELCRGNYVTECKGCVAGMTMFDSLQNLCSRRFRVKEGPMDIKVIIRNPDNILVAHVPMYGDEELFSYIGGLTGCWLGGPGGPGGFGGGAGIGGGVGPGAGGAGPSGGAGGTGPVSVSSSFTVGGGVSTGGVLPAASYAPSTSGYARLPNLVNSIKSSMQGGGFNYQNFGNMLSQYATGSGSCNYYDLNLLMDALLAALHTLSYQGASYVPSYPSPSAMSAYSQYVRRCF</sequence>
<keyword evidence="9" id="KW-0472">Membrane</keyword>
<evidence type="ECO:0000256" key="12">
    <source>
        <dbReference type="RuleBase" id="RU000679"/>
    </source>
</evidence>
<keyword evidence="11 12" id="KW-0407">Ion channel</keyword>
<evidence type="ECO:0000256" key="2">
    <source>
        <dbReference type="ARBA" id="ARBA00007193"/>
    </source>
</evidence>
<evidence type="ECO:0000256" key="6">
    <source>
        <dbReference type="ARBA" id="ARBA00022989"/>
    </source>
</evidence>
<evidence type="ECO:0000256" key="4">
    <source>
        <dbReference type="ARBA" id="ARBA00022461"/>
    </source>
</evidence>
<reference evidence="13" key="2">
    <citation type="submission" date="2020-06" db="EMBL/GenBank/DDBJ databases">
        <authorList>
            <person name="Sheffer M."/>
        </authorList>
    </citation>
    <scope>NUCLEOTIDE SEQUENCE</scope>
</reference>
<evidence type="ECO:0000313" key="13">
    <source>
        <dbReference type="EMBL" id="KAF8778839.1"/>
    </source>
</evidence>
<dbReference type="EMBL" id="JABXBU010002072">
    <property type="protein sequence ID" value="KAF8778839.1"/>
    <property type="molecule type" value="Genomic_DNA"/>
</dbReference>
<evidence type="ECO:0000256" key="8">
    <source>
        <dbReference type="ARBA" id="ARBA00023065"/>
    </source>
</evidence>
<dbReference type="Pfam" id="PF00858">
    <property type="entry name" value="ASC"/>
    <property type="match status" value="1"/>
</dbReference>
<evidence type="ECO:0000256" key="7">
    <source>
        <dbReference type="ARBA" id="ARBA00023053"/>
    </source>
</evidence>
<evidence type="ECO:0000256" key="1">
    <source>
        <dbReference type="ARBA" id="ARBA00004141"/>
    </source>
</evidence>
<comment type="caution">
    <text evidence="13">The sequence shown here is derived from an EMBL/GenBank/DDBJ whole genome shotgun (WGS) entry which is preliminary data.</text>
</comment>
<keyword evidence="6" id="KW-1133">Transmembrane helix</keyword>
<proteinExistence type="inferred from homology"/>
<evidence type="ECO:0000256" key="3">
    <source>
        <dbReference type="ARBA" id="ARBA00022448"/>
    </source>
</evidence>
<dbReference type="Proteomes" id="UP000807504">
    <property type="component" value="Unassembled WGS sequence"/>
</dbReference>
<dbReference type="GO" id="GO:0005272">
    <property type="term" value="F:sodium channel activity"/>
    <property type="evidence" value="ECO:0007669"/>
    <property type="project" value="UniProtKB-KW"/>
</dbReference>
<keyword evidence="7" id="KW-0915">Sodium</keyword>
<dbReference type="AlphaFoldDB" id="A0A8T0EXU4"/>
<keyword evidence="10 12" id="KW-0739">Sodium transport</keyword>
<evidence type="ECO:0000313" key="14">
    <source>
        <dbReference type="Proteomes" id="UP000807504"/>
    </source>
</evidence>
<keyword evidence="8 12" id="KW-0406">Ion transport</keyword>
<evidence type="ECO:0000256" key="5">
    <source>
        <dbReference type="ARBA" id="ARBA00022692"/>
    </source>
</evidence>
<comment type="subcellular location">
    <subcellularLocation>
        <location evidence="1">Membrane</location>
        <topology evidence="1">Multi-pass membrane protein</topology>
    </subcellularLocation>
</comment>
<dbReference type="InterPro" id="IPR038542">
    <property type="entry name" value="Spidroin_C_sf"/>
</dbReference>
<evidence type="ECO:0000256" key="10">
    <source>
        <dbReference type="ARBA" id="ARBA00023201"/>
    </source>
</evidence>
<organism evidence="13 14">
    <name type="scientific">Argiope bruennichi</name>
    <name type="common">Wasp spider</name>
    <name type="synonym">Aranea bruennichi</name>
    <dbReference type="NCBI Taxonomy" id="94029"/>
    <lineage>
        <taxon>Eukaryota</taxon>
        <taxon>Metazoa</taxon>
        <taxon>Ecdysozoa</taxon>
        <taxon>Arthropoda</taxon>
        <taxon>Chelicerata</taxon>
        <taxon>Arachnida</taxon>
        <taxon>Araneae</taxon>
        <taxon>Araneomorphae</taxon>
        <taxon>Entelegynae</taxon>
        <taxon>Araneoidea</taxon>
        <taxon>Araneidae</taxon>
        <taxon>Argiope</taxon>
    </lineage>
</organism>
<comment type="similarity">
    <text evidence="2 12">Belongs to the amiloride-sensitive sodium channel (TC 1.A.6) family.</text>
</comment>
<keyword evidence="3 12" id="KW-0813">Transport</keyword>
<keyword evidence="4 12" id="KW-0894">Sodium channel</keyword>
<name>A0A8T0EXU4_ARGBR</name>
<dbReference type="InterPro" id="IPR001873">
    <property type="entry name" value="ENaC"/>
</dbReference>
<gene>
    <name evidence="13" type="ORF">HNY73_015525</name>
</gene>
<evidence type="ECO:0000256" key="11">
    <source>
        <dbReference type="ARBA" id="ARBA00023303"/>
    </source>
</evidence>